<protein>
    <recommendedName>
        <fullName evidence="4">J domain-containing protein</fullName>
    </recommendedName>
</protein>
<keyword evidence="3" id="KW-1185">Reference proteome</keyword>
<proteinExistence type="predicted"/>
<name>A0ABS8PEM9_9PSEU</name>
<reference evidence="2 3" key="1">
    <citation type="submission" date="2021-11" db="EMBL/GenBank/DDBJ databases">
        <title>Draft genome sequence of Actinomycetospora sp. SF1 isolated from the rhizosphere soil.</title>
        <authorList>
            <person name="Duangmal K."/>
            <person name="Chantavorakit T."/>
        </authorList>
    </citation>
    <scope>NUCLEOTIDE SEQUENCE [LARGE SCALE GENOMIC DNA]</scope>
    <source>
        <strain evidence="2 3">TBRC 5722</strain>
    </source>
</reference>
<gene>
    <name evidence="2" type="ORF">LQ327_25485</name>
</gene>
<evidence type="ECO:0000256" key="1">
    <source>
        <dbReference type="SAM" id="MobiDB-lite"/>
    </source>
</evidence>
<sequence>MTAVDDREHGPDTGPAADPAAARFRAFARRHHPDVGGDPETFRLGVEAFRAGRSPFAAVGEVDPSGTTEEPAPRWTVPDDDPRLDAPVVAVSGHVVPRTLRAGRRWLGRGPLHPVRSRRVI</sequence>
<feature type="region of interest" description="Disordered" evidence="1">
    <location>
        <begin position="1"/>
        <end position="20"/>
    </location>
</feature>
<accession>A0ABS8PEM9</accession>
<feature type="region of interest" description="Disordered" evidence="1">
    <location>
        <begin position="58"/>
        <end position="83"/>
    </location>
</feature>
<feature type="compositionally biased region" description="Basic and acidic residues" evidence="1">
    <location>
        <begin position="1"/>
        <end position="11"/>
    </location>
</feature>
<organism evidence="2 3">
    <name type="scientific">Actinomycetospora endophytica</name>
    <dbReference type="NCBI Taxonomy" id="2291215"/>
    <lineage>
        <taxon>Bacteria</taxon>
        <taxon>Bacillati</taxon>
        <taxon>Actinomycetota</taxon>
        <taxon>Actinomycetes</taxon>
        <taxon>Pseudonocardiales</taxon>
        <taxon>Pseudonocardiaceae</taxon>
        <taxon>Actinomycetospora</taxon>
    </lineage>
</organism>
<dbReference type="EMBL" id="JAJNDB010000006">
    <property type="protein sequence ID" value="MCD2196727.1"/>
    <property type="molecule type" value="Genomic_DNA"/>
</dbReference>
<evidence type="ECO:0000313" key="3">
    <source>
        <dbReference type="Proteomes" id="UP001199469"/>
    </source>
</evidence>
<evidence type="ECO:0008006" key="4">
    <source>
        <dbReference type="Google" id="ProtNLM"/>
    </source>
</evidence>
<comment type="caution">
    <text evidence="2">The sequence shown here is derived from an EMBL/GenBank/DDBJ whole genome shotgun (WGS) entry which is preliminary data.</text>
</comment>
<dbReference type="Proteomes" id="UP001199469">
    <property type="component" value="Unassembled WGS sequence"/>
</dbReference>
<evidence type="ECO:0000313" key="2">
    <source>
        <dbReference type="EMBL" id="MCD2196727.1"/>
    </source>
</evidence>